<dbReference type="Proteomes" id="UP001162480">
    <property type="component" value="Chromosome 20"/>
</dbReference>
<keyword evidence="2" id="KW-1185">Reference proteome</keyword>
<evidence type="ECO:0000313" key="1">
    <source>
        <dbReference type="EMBL" id="CAI9737239.1"/>
    </source>
</evidence>
<gene>
    <name evidence="1" type="ORF">OCTVUL_1B016781</name>
</gene>
<dbReference type="AlphaFoldDB" id="A0AA36FHF5"/>
<organism evidence="1 2">
    <name type="scientific">Octopus vulgaris</name>
    <name type="common">Common octopus</name>
    <dbReference type="NCBI Taxonomy" id="6645"/>
    <lineage>
        <taxon>Eukaryota</taxon>
        <taxon>Metazoa</taxon>
        <taxon>Spiralia</taxon>
        <taxon>Lophotrochozoa</taxon>
        <taxon>Mollusca</taxon>
        <taxon>Cephalopoda</taxon>
        <taxon>Coleoidea</taxon>
        <taxon>Octopodiformes</taxon>
        <taxon>Octopoda</taxon>
        <taxon>Incirrata</taxon>
        <taxon>Octopodidae</taxon>
        <taxon>Octopus</taxon>
    </lineage>
</organism>
<sequence>MEEFIGEDICKDVDKTIDKIESGLEMPEVCYNIWQENMSEEEKWFIGQMFEVFDGMRRIKRKMIHNINHEEGSHFGSIVCDKSSSVNTIRSRELNHRKFRSFLEETNVGYNDLPFPYTSNMV</sequence>
<protein>
    <submittedName>
        <fullName evidence="1">Uncharacterized protein</fullName>
    </submittedName>
</protein>
<name>A0AA36FHF5_OCTVU</name>
<reference evidence="1" key="1">
    <citation type="submission" date="2023-08" db="EMBL/GenBank/DDBJ databases">
        <authorList>
            <person name="Alioto T."/>
            <person name="Alioto T."/>
            <person name="Gomez Garrido J."/>
        </authorList>
    </citation>
    <scope>NUCLEOTIDE SEQUENCE</scope>
</reference>
<accession>A0AA36FHF5</accession>
<evidence type="ECO:0000313" key="2">
    <source>
        <dbReference type="Proteomes" id="UP001162480"/>
    </source>
</evidence>
<proteinExistence type="predicted"/>
<dbReference type="EMBL" id="OX597833">
    <property type="protein sequence ID" value="CAI9737239.1"/>
    <property type="molecule type" value="Genomic_DNA"/>
</dbReference>